<evidence type="ECO:0000256" key="2">
    <source>
        <dbReference type="RuleBase" id="RU003494"/>
    </source>
</evidence>
<dbReference type="InterPro" id="IPR010987">
    <property type="entry name" value="Glutathione-S-Trfase_C-like"/>
</dbReference>
<dbReference type="Pfam" id="PF02798">
    <property type="entry name" value="GST_N"/>
    <property type="match status" value="1"/>
</dbReference>
<dbReference type="SUPFAM" id="SSF47616">
    <property type="entry name" value="GST C-terminal domain-like"/>
    <property type="match status" value="1"/>
</dbReference>
<dbReference type="Gene3D" id="3.40.30.10">
    <property type="entry name" value="Glutaredoxin"/>
    <property type="match status" value="1"/>
</dbReference>
<dbReference type="CDD" id="cd03188">
    <property type="entry name" value="GST_C_Beta"/>
    <property type="match status" value="1"/>
</dbReference>
<dbReference type="PROSITE" id="PS50405">
    <property type="entry name" value="GST_CTER"/>
    <property type="match status" value="1"/>
</dbReference>
<accession>A0ABY6UV37</accession>
<evidence type="ECO:0000313" key="6">
    <source>
        <dbReference type="Proteomes" id="UP000766486"/>
    </source>
</evidence>
<dbReference type="PANTHER" id="PTHR44051:SF8">
    <property type="entry name" value="GLUTATHIONE S-TRANSFERASE GSTA"/>
    <property type="match status" value="1"/>
</dbReference>
<organism evidence="5 6">
    <name type="scientific">Bionectria ochroleuca</name>
    <name type="common">Gliocladium roseum</name>
    <dbReference type="NCBI Taxonomy" id="29856"/>
    <lineage>
        <taxon>Eukaryota</taxon>
        <taxon>Fungi</taxon>
        <taxon>Dikarya</taxon>
        <taxon>Ascomycota</taxon>
        <taxon>Pezizomycotina</taxon>
        <taxon>Sordariomycetes</taxon>
        <taxon>Hypocreomycetidae</taxon>
        <taxon>Hypocreales</taxon>
        <taxon>Bionectriaceae</taxon>
        <taxon>Clonostachys</taxon>
    </lineage>
</organism>
<gene>
    <name evidence="5" type="ORF">CLO192961_LOCUS408878</name>
</gene>
<evidence type="ECO:0000259" key="3">
    <source>
        <dbReference type="PROSITE" id="PS50404"/>
    </source>
</evidence>
<proteinExistence type="inferred from homology"/>
<comment type="similarity">
    <text evidence="1 2">Belongs to the GST superfamily.</text>
</comment>
<evidence type="ECO:0008006" key="7">
    <source>
        <dbReference type="Google" id="ProtNLM"/>
    </source>
</evidence>
<dbReference type="Pfam" id="PF00043">
    <property type="entry name" value="GST_C"/>
    <property type="match status" value="1"/>
</dbReference>
<name>A0ABY6UV37_BIOOC</name>
<dbReference type="SFLD" id="SFLDS00019">
    <property type="entry name" value="Glutathione_Transferase_(cytos"/>
    <property type="match status" value="1"/>
</dbReference>
<feature type="domain" description="GST N-terminal" evidence="3">
    <location>
        <begin position="1"/>
        <end position="89"/>
    </location>
</feature>
<evidence type="ECO:0000313" key="5">
    <source>
        <dbReference type="EMBL" id="VUC35279.1"/>
    </source>
</evidence>
<dbReference type="InterPro" id="IPR004045">
    <property type="entry name" value="Glutathione_S-Trfase_N"/>
</dbReference>
<sequence length="220" mass="24507">MPEITLYFANGACSLASHILLEEIGVPYKAVRMQLTPRGVESADGTISHEAYRKIHHAGQVPALAVDGEIITENVAILSFIATLKPEKKWDGKTATERAKVLQWLSWTSGTLHGRAYGMALRPNRVSVNPDDNPKIIEKGRELVKESYARIDEELVGKDFLVGGSDTLADFYIVPFWHWAGRNGIDMFPYPNYTRLVKRIEAKESAARALKDESVTPAEQ</sequence>
<dbReference type="EMBL" id="CABFNS010000909">
    <property type="protein sequence ID" value="VUC35279.1"/>
    <property type="molecule type" value="Genomic_DNA"/>
</dbReference>
<dbReference type="InterPro" id="IPR036282">
    <property type="entry name" value="Glutathione-S-Trfase_C_sf"/>
</dbReference>
<reference evidence="5 6" key="1">
    <citation type="submission" date="2019-06" db="EMBL/GenBank/DDBJ databases">
        <authorList>
            <person name="Broberg M."/>
        </authorList>
    </citation>
    <scope>NUCLEOTIDE SEQUENCE [LARGE SCALE GENOMIC DNA]</scope>
</reference>
<dbReference type="PANTHER" id="PTHR44051">
    <property type="entry name" value="GLUTATHIONE S-TRANSFERASE-RELATED"/>
    <property type="match status" value="1"/>
</dbReference>
<dbReference type="InterPro" id="IPR040079">
    <property type="entry name" value="Glutathione_S-Trfase"/>
</dbReference>
<feature type="domain" description="GST C-terminal" evidence="4">
    <location>
        <begin position="94"/>
        <end position="218"/>
    </location>
</feature>
<dbReference type="InterPro" id="IPR004046">
    <property type="entry name" value="GST_C"/>
</dbReference>
<dbReference type="SFLD" id="SFLDG00358">
    <property type="entry name" value="Main_(cytGST)"/>
    <property type="match status" value="1"/>
</dbReference>
<evidence type="ECO:0000256" key="1">
    <source>
        <dbReference type="ARBA" id="ARBA00007409"/>
    </source>
</evidence>
<dbReference type="Gene3D" id="1.20.1050.10">
    <property type="match status" value="1"/>
</dbReference>
<dbReference type="CDD" id="cd03057">
    <property type="entry name" value="GST_N_Beta"/>
    <property type="match status" value="1"/>
</dbReference>
<dbReference type="SFLD" id="SFLDG01150">
    <property type="entry name" value="Main.1:_Beta-like"/>
    <property type="match status" value="1"/>
</dbReference>
<dbReference type="PROSITE" id="PS50404">
    <property type="entry name" value="GST_NTER"/>
    <property type="match status" value="1"/>
</dbReference>
<dbReference type="InterPro" id="IPR036249">
    <property type="entry name" value="Thioredoxin-like_sf"/>
</dbReference>
<dbReference type="Proteomes" id="UP000766486">
    <property type="component" value="Unassembled WGS sequence"/>
</dbReference>
<evidence type="ECO:0000259" key="4">
    <source>
        <dbReference type="PROSITE" id="PS50405"/>
    </source>
</evidence>
<dbReference type="SUPFAM" id="SSF52833">
    <property type="entry name" value="Thioredoxin-like"/>
    <property type="match status" value="1"/>
</dbReference>
<protein>
    <recommendedName>
        <fullName evidence="7">Glutathione S-transferase</fullName>
    </recommendedName>
</protein>
<comment type="caution">
    <text evidence="5">The sequence shown here is derived from an EMBL/GenBank/DDBJ whole genome shotgun (WGS) entry which is preliminary data.</text>
</comment>
<keyword evidence="6" id="KW-1185">Reference proteome</keyword>